<feature type="transmembrane region" description="Helical" evidence="1">
    <location>
        <begin position="29"/>
        <end position="53"/>
    </location>
</feature>
<keyword evidence="1" id="KW-0472">Membrane</keyword>
<dbReference type="EMBL" id="VSKN01000036">
    <property type="protein sequence ID" value="TYC08428.1"/>
    <property type="molecule type" value="Genomic_DNA"/>
</dbReference>
<gene>
    <name evidence="2" type="ORF">ES677_14450</name>
</gene>
<evidence type="ECO:0000313" key="3">
    <source>
        <dbReference type="Proteomes" id="UP000323621"/>
    </source>
</evidence>
<evidence type="ECO:0000256" key="1">
    <source>
        <dbReference type="SAM" id="Phobius"/>
    </source>
</evidence>
<organism evidence="2 3">
    <name type="scientific">Bizionia gelidisalsuginis</name>
    <dbReference type="NCBI Taxonomy" id="291188"/>
    <lineage>
        <taxon>Bacteria</taxon>
        <taxon>Pseudomonadati</taxon>
        <taxon>Bacteroidota</taxon>
        <taxon>Flavobacteriia</taxon>
        <taxon>Flavobacteriales</taxon>
        <taxon>Flavobacteriaceae</taxon>
        <taxon>Bizionia</taxon>
    </lineage>
</organism>
<sequence length="64" mass="7141">MSQSVSHIRFSILGGTASSVWMRISSEDFIKTAVMAAFGAVVSYLVSLLVKCIHKRLKRLRLKD</sequence>
<evidence type="ECO:0000313" key="2">
    <source>
        <dbReference type="EMBL" id="TYC08428.1"/>
    </source>
</evidence>
<proteinExistence type="predicted"/>
<keyword evidence="1" id="KW-0812">Transmembrane</keyword>
<accession>A0ABY3M741</accession>
<keyword evidence="3" id="KW-1185">Reference proteome</keyword>
<protein>
    <submittedName>
        <fullName evidence="2">Uncharacterized protein</fullName>
    </submittedName>
</protein>
<keyword evidence="1" id="KW-1133">Transmembrane helix</keyword>
<comment type="caution">
    <text evidence="2">The sequence shown here is derived from an EMBL/GenBank/DDBJ whole genome shotgun (WGS) entry which is preliminary data.</text>
</comment>
<dbReference type="Proteomes" id="UP000323621">
    <property type="component" value="Unassembled WGS sequence"/>
</dbReference>
<reference evidence="2 3" key="1">
    <citation type="submission" date="2019-08" db="EMBL/GenBank/DDBJ databases">
        <title>Genomes of Antarctic Bizionia species.</title>
        <authorList>
            <person name="Bowman J.P."/>
        </authorList>
    </citation>
    <scope>NUCLEOTIDE SEQUENCE [LARGE SCALE GENOMIC DNA]</scope>
    <source>
        <strain evidence="2 3">IC164</strain>
    </source>
</reference>
<name>A0ABY3M741_9FLAO</name>